<dbReference type="InterPro" id="IPR001128">
    <property type="entry name" value="Cyt_P450"/>
</dbReference>
<name>A0A7G2ESV9_ARATH</name>
<dbReference type="GO" id="GO:0005506">
    <property type="term" value="F:iron ion binding"/>
    <property type="evidence" value="ECO:0007669"/>
    <property type="project" value="InterPro"/>
</dbReference>
<dbReference type="InterPro" id="IPR050193">
    <property type="entry name" value="Cytochrome_P450_71"/>
</dbReference>
<evidence type="ECO:0000256" key="3">
    <source>
        <dbReference type="ARBA" id="ARBA00022692"/>
    </source>
</evidence>
<reference evidence="7 8" key="1">
    <citation type="submission" date="2020-09" db="EMBL/GenBank/DDBJ databases">
        <authorList>
            <person name="Ashkenazy H."/>
        </authorList>
    </citation>
    <scope>NUCLEOTIDE SEQUENCE [LARGE SCALE GENOMIC DNA]</scope>
    <source>
        <strain evidence="8">cv. Cdm-0</strain>
    </source>
</reference>
<dbReference type="InterPro" id="IPR036396">
    <property type="entry name" value="Cyt_P450_sf"/>
</dbReference>
<dbReference type="GO" id="GO:0016020">
    <property type="term" value="C:membrane"/>
    <property type="evidence" value="ECO:0007669"/>
    <property type="project" value="UniProtKB-SubCell"/>
</dbReference>
<dbReference type="PRINTS" id="PR00463">
    <property type="entry name" value="EP450I"/>
</dbReference>
<dbReference type="SUPFAM" id="SSF48264">
    <property type="entry name" value="Cytochrome P450"/>
    <property type="match status" value="2"/>
</dbReference>
<evidence type="ECO:0000313" key="8">
    <source>
        <dbReference type="Proteomes" id="UP000516314"/>
    </source>
</evidence>
<comment type="subcellular location">
    <subcellularLocation>
        <location evidence="1">Membrane</location>
        <topology evidence="1">Single-pass membrane protein</topology>
    </subcellularLocation>
</comment>
<dbReference type="FunFam" id="1.10.630.10:FF:000011">
    <property type="entry name" value="Cytochrome P450 83B1"/>
    <property type="match status" value="2"/>
</dbReference>
<dbReference type="PANTHER" id="PTHR47956:SF130">
    <property type="entry name" value="CYTOCHROME P450 71B23"/>
    <property type="match status" value="1"/>
</dbReference>
<evidence type="ECO:0000313" key="7">
    <source>
        <dbReference type="EMBL" id="CAD5324183.1"/>
    </source>
</evidence>
<comment type="similarity">
    <text evidence="2">Belongs to the cytochrome P450 family.</text>
</comment>
<dbReference type="EMBL" id="LR881468">
    <property type="protein sequence ID" value="CAD5324183.1"/>
    <property type="molecule type" value="Genomic_DNA"/>
</dbReference>
<evidence type="ECO:0000256" key="6">
    <source>
        <dbReference type="ARBA" id="ARBA00023136"/>
    </source>
</evidence>
<dbReference type="Proteomes" id="UP000516314">
    <property type="component" value="Chromosome 3"/>
</dbReference>
<keyword evidence="4" id="KW-1133">Transmembrane helix</keyword>
<keyword evidence="6" id="KW-0472">Membrane</keyword>
<dbReference type="PANTHER" id="PTHR47956">
    <property type="entry name" value="CYTOCHROME P450 71B11-RELATED"/>
    <property type="match status" value="1"/>
</dbReference>
<dbReference type="Gene3D" id="1.10.630.10">
    <property type="entry name" value="Cytochrome P450"/>
    <property type="match status" value="2"/>
</dbReference>
<dbReference type="CDD" id="cd11072">
    <property type="entry name" value="CYP71-like"/>
    <property type="match status" value="2"/>
</dbReference>
<dbReference type="GO" id="GO:0016705">
    <property type="term" value="F:oxidoreductase activity, acting on paired donors, with incorporation or reduction of molecular oxygen"/>
    <property type="evidence" value="ECO:0007669"/>
    <property type="project" value="InterPro"/>
</dbReference>
<dbReference type="Pfam" id="PF00067">
    <property type="entry name" value="p450"/>
    <property type="match status" value="2"/>
</dbReference>
<sequence>MKKFKDSKRNLPPSPPKLPIIGNLHQLRGLFHRCLHDLSKKHGPVLLLRLGFIDMVVISSKEAAEEVLKVHDLECCTRPKTNASSKFSRDGKDIAFAPYGEVSRELRKLSLINFFSTQKVRSFRYIREEENDLMVKKLKESAKKKNTVDLSQTLFYLVGSIIFRATFGQRLDRYKHVNKEKIEELMFEVQKVGSLSSSDIFPAGVGWFMDFVSGRHKTLHKVFVEVDTLLNHVIDGHLKNPEDKTNQDRPDIIDSILETIYKQEQDESFKLTIDHLKGIIQNIYLAGVDTSAITMIWAMAELVKNPRVMKKAQEEIRTCIGIKQKERIEEEDVDKLQYLKLVIKETLRLHPPAPLLLPRETMADIKIQGYDIPRKTILLVNAWSIGRNPELWENPEEFNPERFIDCPMDYKGNSFEMLPFGSGRKICPGIAFGIATVELGLLNLLYYFDWRLAEEDKDIDMEEAVTIIFTRKSQSSKLKLPPGPPKLPIIGNLHYLNGLPHKCLLNLWKIYGPVMQLQLGYVPLVVISSNQAAEEVLKTHDLDCCSRPETIASKTISYNFKDIGFAPYGEEWRALRKLAVIELFSLKKFNSFRYIREEENDLLVKKLSEASEKQSPVNLKKALFTLSASIVCRLAFGQNLHESEFIDEDSMEDLASRSEKIQAKFAFSNFFPGGWILDKITGQSKSLNEIFADLDGFFNQVLDDHLKPGRKVLETPDVVDVMIDMMNKQSQDGSFKLTTDHIKGIISDIFLAGVNTSATTILWAMTELIRNPRVMKKVQDEVRTVLGEKRDRITEQDLNQLNYFKLVIKETFRLHPAAPLLLPREAMAKIKIQGYDIPEKTQIMVNVYAIGRDPDLWENPEEFKPERFVDSSVDYRGLNFELLPFGSGRRICPGMTMGIATVELGLLNLLYFFDWGLPEGRTVKDIDLEEEGAIIIGKKVSLELVPTRRQ</sequence>
<dbReference type="GO" id="GO:0020037">
    <property type="term" value="F:heme binding"/>
    <property type="evidence" value="ECO:0007669"/>
    <property type="project" value="InterPro"/>
</dbReference>
<accession>A0A7G2ESV9</accession>
<evidence type="ECO:0000256" key="5">
    <source>
        <dbReference type="ARBA" id="ARBA00023002"/>
    </source>
</evidence>
<dbReference type="AlphaFoldDB" id="A0A7G2ESV9"/>
<evidence type="ECO:0000256" key="1">
    <source>
        <dbReference type="ARBA" id="ARBA00004167"/>
    </source>
</evidence>
<dbReference type="InterPro" id="IPR002401">
    <property type="entry name" value="Cyt_P450_E_grp-I"/>
</dbReference>
<keyword evidence="3" id="KW-0812">Transmembrane</keyword>
<dbReference type="InterPro" id="IPR017972">
    <property type="entry name" value="Cyt_P450_CS"/>
</dbReference>
<evidence type="ECO:0000256" key="4">
    <source>
        <dbReference type="ARBA" id="ARBA00022989"/>
    </source>
</evidence>
<dbReference type="PRINTS" id="PR00385">
    <property type="entry name" value="P450"/>
</dbReference>
<keyword evidence="5" id="KW-0560">Oxidoreductase</keyword>
<proteinExistence type="inferred from homology"/>
<dbReference type="PROSITE" id="PS00086">
    <property type="entry name" value="CYTOCHROME_P450"/>
    <property type="match status" value="2"/>
</dbReference>
<gene>
    <name evidence="7" type="ORF">AT9943_LOCUS12090</name>
</gene>
<evidence type="ECO:0000256" key="2">
    <source>
        <dbReference type="ARBA" id="ARBA00010617"/>
    </source>
</evidence>
<protein>
    <submittedName>
        <fullName evidence="7">(thale cress) hypothetical protein</fullName>
    </submittedName>
</protein>
<dbReference type="GO" id="GO:0004497">
    <property type="term" value="F:monooxygenase activity"/>
    <property type="evidence" value="ECO:0007669"/>
    <property type="project" value="InterPro"/>
</dbReference>
<organism evidence="7 8">
    <name type="scientific">Arabidopsis thaliana</name>
    <name type="common">Mouse-ear cress</name>
    <dbReference type="NCBI Taxonomy" id="3702"/>
    <lineage>
        <taxon>Eukaryota</taxon>
        <taxon>Viridiplantae</taxon>
        <taxon>Streptophyta</taxon>
        <taxon>Embryophyta</taxon>
        <taxon>Tracheophyta</taxon>
        <taxon>Spermatophyta</taxon>
        <taxon>Magnoliopsida</taxon>
        <taxon>eudicotyledons</taxon>
        <taxon>Gunneridae</taxon>
        <taxon>Pentapetalae</taxon>
        <taxon>rosids</taxon>
        <taxon>malvids</taxon>
        <taxon>Brassicales</taxon>
        <taxon>Brassicaceae</taxon>
        <taxon>Camelineae</taxon>
        <taxon>Arabidopsis</taxon>
    </lineage>
</organism>